<proteinExistence type="predicted"/>
<dbReference type="InterPro" id="IPR043128">
    <property type="entry name" value="Rev_trsase/Diguanyl_cyclase"/>
</dbReference>
<evidence type="ECO:0000313" key="2">
    <source>
        <dbReference type="EMBL" id="ACN17939.1"/>
    </source>
</evidence>
<dbReference type="InterPro" id="IPR029787">
    <property type="entry name" value="Nucleotide_cyclase"/>
</dbReference>
<dbReference type="Gene3D" id="3.30.70.270">
    <property type="match status" value="1"/>
</dbReference>
<dbReference type="Pfam" id="PF00990">
    <property type="entry name" value="GGDEF"/>
    <property type="match status" value="1"/>
</dbReference>
<dbReference type="KEGG" id="dat:HRM2_48910"/>
<gene>
    <name evidence="2" type="ordered locus">HRM2_48910</name>
</gene>
<dbReference type="STRING" id="177437.HRM2_48910"/>
<dbReference type="EMBL" id="CP001087">
    <property type="protein sequence ID" value="ACN17939.1"/>
    <property type="molecule type" value="Genomic_DNA"/>
</dbReference>
<dbReference type="OrthoDB" id="9759607at2"/>
<evidence type="ECO:0000313" key="3">
    <source>
        <dbReference type="Proteomes" id="UP000000442"/>
    </source>
</evidence>
<dbReference type="eggNOG" id="COG2199">
    <property type="taxonomic scope" value="Bacteria"/>
</dbReference>
<dbReference type="Proteomes" id="UP000000442">
    <property type="component" value="Chromosome"/>
</dbReference>
<name>C0QIJ5_DESAH</name>
<evidence type="ECO:0000259" key="1">
    <source>
        <dbReference type="Pfam" id="PF00990"/>
    </source>
</evidence>
<reference evidence="2 3" key="1">
    <citation type="journal article" date="2009" name="Environ. Microbiol.">
        <title>Genome sequence of Desulfobacterium autotrophicum HRM2, a marine sulfate reducer oxidizing organic carbon completely to carbon dioxide.</title>
        <authorList>
            <person name="Strittmatter A.W."/>
            <person name="Liesegang H."/>
            <person name="Rabus R."/>
            <person name="Decker I."/>
            <person name="Amann J."/>
            <person name="Andres S."/>
            <person name="Henne A."/>
            <person name="Fricke W.F."/>
            <person name="Martinez-Arias R."/>
            <person name="Bartels D."/>
            <person name="Goesmann A."/>
            <person name="Krause L."/>
            <person name="Puehler A."/>
            <person name="Klenk H.P."/>
            <person name="Richter M."/>
            <person name="Schuler M."/>
            <person name="Gloeckner F.O."/>
            <person name="Meyerdierks A."/>
            <person name="Gottschalk G."/>
            <person name="Amann R."/>
        </authorList>
    </citation>
    <scope>NUCLEOTIDE SEQUENCE [LARGE SCALE GENOMIC DNA]</scope>
    <source>
        <strain evidence="3">ATCC 43914 / DSM 3382 / HRM2</strain>
    </source>
</reference>
<protein>
    <submittedName>
        <fullName evidence="2">Signal transduction family protein (GGDEF domain protein)</fullName>
    </submittedName>
</protein>
<dbReference type="AlphaFoldDB" id="C0QIJ5"/>
<feature type="domain" description="GGDEF" evidence="1">
    <location>
        <begin position="53"/>
        <end position="92"/>
    </location>
</feature>
<sequence>MVASNIRIWHLHRKRAFGWMTFRPPDRHRVSLLTCRKALGTDTKGIDIGQDWTENIGGSIGILIYPETGREIKTLVGQANNAMYKVREAGRNGYCLDREEPCCLDRNING</sequence>
<dbReference type="SUPFAM" id="SSF55073">
    <property type="entry name" value="Nucleotide cyclase"/>
    <property type="match status" value="1"/>
</dbReference>
<organism evidence="2 3">
    <name type="scientific">Desulforapulum autotrophicum (strain ATCC 43914 / DSM 3382 / VKM B-1955 / HRM2)</name>
    <name type="common">Desulfobacterium autotrophicum</name>
    <dbReference type="NCBI Taxonomy" id="177437"/>
    <lineage>
        <taxon>Bacteria</taxon>
        <taxon>Pseudomonadati</taxon>
        <taxon>Thermodesulfobacteriota</taxon>
        <taxon>Desulfobacteria</taxon>
        <taxon>Desulfobacterales</taxon>
        <taxon>Desulfobacteraceae</taxon>
        <taxon>Desulforapulum</taxon>
    </lineage>
</organism>
<accession>C0QIJ5</accession>
<keyword evidence="3" id="KW-1185">Reference proteome</keyword>
<dbReference type="InterPro" id="IPR000160">
    <property type="entry name" value="GGDEF_dom"/>
</dbReference>
<dbReference type="HOGENOM" id="CLU_2166852_0_0_7"/>